<feature type="transmembrane region" description="Helical" evidence="7">
    <location>
        <begin position="12"/>
        <end position="36"/>
    </location>
</feature>
<name>A0ABZ0UQ91_9RICK</name>
<keyword evidence="2 7" id="KW-1003">Cell membrane</keyword>
<comment type="catalytic activity">
    <reaction evidence="7">
        <text>L-cysteinyl-[prolipoprotein] + a 1,2-diacyl-sn-glycero-3-phospho-(1'-sn-glycerol) = an S-1,2-diacyl-sn-glyceryl-L-cysteinyl-[prolipoprotein] + sn-glycerol 1-phosphate + H(+)</text>
        <dbReference type="Rhea" id="RHEA:56712"/>
        <dbReference type="Rhea" id="RHEA-COMP:14679"/>
        <dbReference type="Rhea" id="RHEA-COMP:14680"/>
        <dbReference type="ChEBI" id="CHEBI:15378"/>
        <dbReference type="ChEBI" id="CHEBI:29950"/>
        <dbReference type="ChEBI" id="CHEBI:57685"/>
        <dbReference type="ChEBI" id="CHEBI:64716"/>
        <dbReference type="ChEBI" id="CHEBI:140658"/>
        <dbReference type="EC" id="2.5.1.145"/>
    </reaction>
</comment>
<evidence type="ECO:0000256" key="4">
    <source>
        <dbReference type="ARBA" id="ARBA00022692"/>
    </source>
</evidence>
<dbReference type="HAMAP" id="MF_01147">
    <property type="entry name" value="Lgt"/>
    <property type="match status" value="1"/>
</dbReference>
<keyword evidence="5 7" id="KW-1133">Transmembrane helix</keyword>
<protein>
    <recommendedName>
        <fullName evidence="7">Phosphatidylglycerol--prolipoprotein diacylglyceryl transferase</fullName>
        <ecNumber evidence="7">2.5.1.145</ecNumber>
    </recommendedName>
</protein>
<sequence>MIAFPDINPVIVAVGPLAISWYSLSYVTGILIGLNLSKRIVTKFSLNITHKNLEDFISWAIIGIIIGGRLGYVLLYDPVKFLTHPIDILKTYEGGMSFHGGITGIITAGYIFCKKYKLHFLKFTDILAIVAPIGLFLGRIANFINAELYGRITDVAWAVIFPNSDLRPRHPSQIYEALLEGLVLFIIILFSVFRYRTLSSSGKTSAIFLILYSIFRIIIENFREPDFQIGFILNYITMGQILSLPMLFLGCYLLIKR</sequence>
<dbReference type="PANTHER" id="PTHR30589">
    <property type="entry name" value="PROLIPOPROTEIN DIACYLGLYCERYL TRANSFERASE"/>
    <property type="match status" value="1"/>
</dbReference>
<keyword evidence="3 7" id="KW-0808">Transferase</keyword>
<dbReference type="Proteomes" id="UP001326613">
    <property type="component" value="Chromosome"/>
</dbReference>
<comment type="pathway">
    <text evidence="7">Protein modification; lipoprotein biosynthesis (diacylglyceryl transfer).</text>
</comment>
<feature type="transmembrane region" description="Helical" evidence="7">
    <location>
        <begin position="231"/>
        <end position="255"/>
    </location>
</feature>
<comment type="similarity">
    <text evidence="1 7">Belongs to the Lgt family.</text>
</comment>
<keyword evidence="4 7" id="KW-0812">Transmembrane</keyword>
<feature type="binding site" evidence="7">
    <location>
        <position position="139"/>
    </location>
    <ligand>
        <name>a 1,2-diacyl-sn-glycero-3-phospho-(1'-sn-glycerol)</name>
        <dbReference type="ChEBI" id="CHEBI:64716"/>
    </ligand>
</feature>
<evidence type="ECO:0000256" key="7">
    <source>
        <dbReference type="HAMAP-Rule" id="MF_01147"/>
    </source>
</evidence>
<reference evidence="8 9" key="1">
    <citation type="submission" date="2022-10" db="EMBL/GenBank/DDBJ databases">
        <title>Host association and intracellularity evolved multiple times independently in the Rickettsiales.</title>
        <authorList>
            <person name="Castelli M."/>
            <person name="Nardi T."/>
            <person name="Gammuto L."/>
            <person name="Bellinzona G."/>
            <person name="Sabaneyeva E."/>
            <person name="Potekhin A."/>
            <person name="Serra V."/>
            <person name="Petroni G."/>
            <person name="Sassera D."/>
        </authorList>
    </citation>
    <scope>NUCLEOTIDE SEQUENCE [LARGE SCALE GENOMIC DNA]</scope>
    <source>
        <strain evidence="8 9">Kr 154-4</strain>
    </source>
</reference>
<evidence type="ECO:0000256" key="1">
    <source>
        <dbReference type="ARBA" id="ARBA00007150"/>
    </source>
</evidence>
<feature type="transmembrane region" description="Helical" evidence="7">
    <location>
        <begin position="56"/>
        <end position="76"/>
    </location>
</feature>
<dbReference type="InterPro" id="IPR001640">
    <property type="entry name" value="Lgt"/>
</dbReference>
<dbReference type="Pfam" id="PF01790">
    <property type="entry name" value="LGT"/>
    <property type="match status" value="1"/>
</dbReference>
<feature type="transmembrane region" description="Helical" evidence="7">
    <location>
        <begin position="120"/>
        <end position="141"/>
    </location>
</feature>
<dbReference type="EC" id="2.5.1.145" evidence="7"/>
<feature type="transmembrane region" description="Helical" evidence="7">
    <location>
        <begin position="96"/>
        <end position="113"/>
    </location>
</feature>
<evidence type="ECO:0000313" key="9">
    <source>
        <dbReference type="Proteomes" id="UP001326613"/>
    </source>
</evidence>
<evidence type="ECO:0000256" key="6">
    <source>
        <dbReference type="ARBA" id="ARBA00023136"/>
    </source>
</evidence>
<proteinExistence type="inferred from homology"/>
<evidence type="ECO:0000313" key="8">
    <source>
        <dbReference type="EMBL" id="WPY00215.1"/>
    </source>
</evidence>
<gene>
    <name evidence="7" type="primary">lgt</name>
    <name evidence="8" type="ORF">Trichorick_00087</name>
</gene>
<comment type="function">
    <text evidence="7">Catalyzes the transfer of the diacylglyceryl group from phosphatidylglycerol to the sulfhydryl group of the N-terminal cysteine of a prolipoprotein, the first step in the formation of mature lipoproteins.</text>
</comment>
<dbReference type="PANTHER" id="PTHR30589:SF0">
    <property type="entry name" value="PHOSPHATIDYLGLYCEROL--PROLIPOPROTEIN DIACYLGLYCERYL TRANSFERASE"/>
    <property type="match status" value="1"/>
</dbReference>
<feature type="transmembrane region" description="Helical" evidence="7">
    <location>
        <begin position="200"/>
        <end position="219"/>
    </location>
</feature>
<evidence type="ECO:0000256" key="2">
    <source>
        <dbReference type="ARBA" id="ARBA00022475"/>
    </source>
</evidence>
<keyword evidence="9" id="KW-1185">Reference proteome</keyword>
<comment type="subcellular location">
    <subcellularLocation>
        <location evidence="7">Cell membrane</location>
        <topology evidence="7">Multi-pass membrane protein</topology>
    </subcellularLocation>
</comment>
<organism evidence="8 9">
    <name type="scientific">Candidatus Trichorickettsia mobilis</name>
    <dbReference type="NCBI Taxonomy" id="1346319"/>
    <lineage>
        <taxon>Bacteria</taxon>
        <taxon>Pseudomonadati</taxon>
        <taxon>Pseudomonadota</taxon>
        <taxon>Alphaproteobacteria</taxon>
        <taxon>Rickettsiales</taxon>
        <taxon>Rickettsiaceae</taxon>
        <taxon>Rickettsieae</taxon>
        <taxon>Candidatus Trichorickettsia</taxon>
    </lineage>
</organism>
<dbReference type="GO" id="GO:0016740">
    <property type="term" value="F:transferase activity"/>
    <property type="evidence" value="ECO:0007669"/>
    <property type="project" value="UniProtKB-KW"/>
</dbReference>
<dbReference type="PROSITE" id="PS01311">
    <property type="entry name" value="LGT"/>
    <property type="match status" value="1"/>
</dbReference>
<evidence type="ECO:0000256" key="5">
    <source>
        <dbReference type="ARBA" id="ARBA00022989"/>
    </source>
</evidence>
<feature type="transmembrane region" description="Helical" evidence="7">
    <location>
        <begin position="174"/>
        <end position="193"/>
    </location>
</feature>
<dbReference type="EMBL" id="CP112932">
    <property type="protein sequence ID" value="WPY00215.1"/>
    <property type="molecule type" value="Genomic_DNA"/>
</dbReference>
<keyword evidence="6 7" id="KW-0472">Membrane</keyword>
<accession>A0ABZ0UQ91</accession>
<dbReference type="NCBIfam" id="TIGR00544">
    <property type="entry name" value="lgt"/>
    <property type="match status" value="1"/>
</dbReference>
<evidence type="ECO:0000256" key="3">
    <source>
        <dbReference type="ARBA" id="ARBA00022679"/>
    </source>
</evidence>